<accession>A0AAD8PW54</accession>
<comment type="caution">
    <text evidence="2">The sequence shown here is derived from an EMBL/GenBank/DDBJ whole genome shotgun (WGS) entry which is preliminary data.</text>
</comment>
<organism evidence="2 3">
    <name type="scientific">Colletotrichum navitas</name>
    <dbReference type="NCBI Taxonomy" id="681940"/>
    <lineage>
        <taxon>Eukaryota</taxon>
        <taxon>Fungi</taxon>
        <taxon>Dikarya</taxon>
        <taxon>Ascomycota</taxon>
        <taxon>Pezizomycotina</taxon>
        <taxon>Sordariomycetes</taxon>
        <taxon>Hypocreomycetidae</taxon>
        <taxon>Glomerellales</taxon>
        <taxon>Glomerellaceae</taxon>
        <taxon>Colletotrichum</taxon>
        <taxon>Colletotrichum graminicola species complex</taxon>
    </lineage>
</organism>
<keyword evidence="1" id="KW-0472">Membrane</keyword>
<evidence type="ECO:0000256" key="1">
    <source>
        <dbReference type="SAM" id="Phobius"/>
    </source>
</evidence>
<dbReference type="EMBL" id="JAHLJV010000046">
    <property type="protein sequence ID" value="KAK1585286.1"/>
    <property type="molecule type" value="Genomic_DNA"/>
</dbReference>
<dbReference type="Proteomes" id="UP001230504">
    <property type="component" value="Unassembled WGS sequence"/>
</dbReference>
<reference evidence="2" key="1">
    <citation type="submission" date="2021-06" db="EMBL/GenBank/DDBJ databases">
        <title>Comparative genomics, transcriptomics and evolutionary studies reveal genomic signatures of adaptation to plant cell wall in hemibiotrophic fungi.</title>
        <authorList>
            <consortium name="DOE Joint Genome Institute"/>
            <person name="Baroncelli R."/>
            <person name="Diaz J.F."/>
            <person name="Benocci T."/>
            <person name="Peng M."/>
            <person name="Battaglia E."/>
            <person name="Haridas S."/>
            <person name="Andreopoulos W."/>
            <person name="Labutti K."/>
            <person name="Pangilinan J."/>
            <person name="Floch G.L."/>
            <person name="Makela M.R."/>
            <person name="Henrissat B."/>
            <person name="Grigoriev I.V."/>
            <person name="Crouch J.A."/>
            <person name="De Vries R.P."/>
            <person name="Sukno S.A."/>
            <person name="Thon M.R."/>
        </authorList>
    </citation>
    <scope>NUCLEOTIDE SEQUENCE</scope>
    <source>
        <strain evidence="2">CBS 125086</strain>
    </source>
</reference>
<evidence type="ECO:0000313" key="3">
    <source>
        <dbReference type="Proteomes" id="UP001230504"/>
    </source>
</evidence>
<gene>
    <name evidence="2" type="ORF">LY79DRAFT_581232</name>
</gene>
<sequence length="100" mass="11937">MPKYILISIFNVVVVLAKLIKKIVGFFNSPILLYFLISLFLRALEYYPKLLIIYYKRLKISSRDIKALKLRKYFIREKGILSNLYLSAFYYSNKLSKRKS</sequence>
<name>A0AAD8PW54_9PEZI</name>
<proteinExistence type="predicted"/>
<keyword evidence="3" id="KW-1185">Reference proteome</keyword>
<keyword evidence="1" id="KW-1133">Transmembrane helix</keyword>
<feature type="transmembrane region" description="Helical" evidence="1">
    <location>
        <begin position="31"/>
        <end position="52"/>
    </location>
</feature>
<evidence type="ECO:0000313" key="2">
    <source>
        <dbReference type="EMBL" id="KAK1585286.1"/>
    </source>
</evidence>
<dbReference type="RefSeq" id="XP_060412320.1">
    <property type="nucleotide sequence ID" value="XM_060560175.1"/>
</dbReference>
<dbReference type="GeneID" id="85444415"/>
<dbReference type="AlphaFoldDB" id="A0AAD8PW54"/>
<protein>
    <submittedName>
        <fullName evidence="2">Uncharacterized protein</fullName>
    </submittedName>
</protein>
<keyword evidence="1" id="KW-0812">Transmembrane</keyword>